<feature type="transmembrane region" description="Helical" evidence="7">
    <location>
        <begin position="428"/>
        <end position="448"/>
    </location>
</feature>
<gene>
    <name evidence="8" type="ORF">TeGR_g12931</name>
</gene>
<reference evidence="8 9" key="1">
    <citation type="journal article" date="2023" name="Commun. Biol.">
        <title>Genome analysis of Parmales, the sister group of diatoms, reveals the evolutionary specialization of diatoms from phago-mixotrophs to photoautotrophs.</title>
        <authorList>
            <person name="Ban H."/>
            <person name="Sato S."/>
            <person name="Yoshikawa S."/>
            <person name="Yamada K."/>
            <person name="Nakamura Y."/>
            <person name="Ichinomiya M."/>
            <person name="Sato N."/>
            <person name="Blanc-Mathieu R."/>
            <person name="Endo H."/>
            <person name="Kuwata A."/>
            <person name="Ogata H."/>
        </authorList>
    </citation>
    <scope>NUCLEOTIDE SEQUENCE [LARGE SCALE GENOMIC DNA]</scope>
</reference>
<keyword evidence="9" id="KW-1185">Reference proteome</keyword>
<sequence length="621" mass="67620">MAVFDFQKDVGATPSSSSLETAQANSALLEGFLQNLTAPSTLFIPPSTTFYLMGGIFAEGVSDFVLHLDGRLRFVGLPDQWPQHPGKVTKKGVIKPAKPKECIELHDIHNVTITSSLSSRNVGDRGVLDGGGPAWWGLPLIGYMQRGTLRPHLLYIKGGSDVVIENVVFKDSPRWTVVAHDMAGLTIRDCSVVARRTPFDGHNLIDLSAFNTDGFDVAGHDVHIHDCDVWNQDDCIAVKDSESGSYNMLFERINASGTGLVIGSIGTTHVRNITFRDSYLHRSYKGIFMKFRSGDVEQPGIIEDVLYENIVIEGAEQWPLWIGPAQQAISGNVCTPSPCSLCWPMLPQAECFPIPQSVFRNITLRNVEVNNVRTSPGVIMGSTQSPIDNIHFDGVRVSSACSAARSHDRLESFPGLLHEIDDPYVVQFYLLLAAATMLPLLLLALCLCTCARAKEEGEGGGKGRWRVALRQCCTHVADGRRRFWTRWKAAALLLLVFVPILAILAAVMPGIAGTNDTSEYYSCDNVRGGRATGDTWPVPPCFSDETDAGAGRNDCRDFFVPAVWGTFSAALAACCLATAWLWRRDATEARTRSEEAGEAMQEGVGEESGVVAKGVEMGGLI</sequence>
<evidence type="ECO:0008006" key="10">
    <source>
        <dbReference type="Google" id="ProtNLM"/>
    </source>
</evidence>
<keyword evidence="3" id="KW-1015">Disulfide bond</keyword>
<dbReference type="EMBL" id="BRYB01000747">
    <property type="protein sequence ID" value="GMI36762.1"/>
    <property type="molecule type" value="Genomic_DNA"/>
</dbReference>
<keyword evidence="2 6" id="KW-0378">Hydrolase</keyword>
<evidence type="ECO:0000256" key="6">
    <source>
        <dbReference type="RuleBase" id="RU361169"/>
    </source>
</evidence>
<keyword evidence="7" id="KW-0472">Membrane</keyword>
<dbReference type="Pfam" id="PF00295">
    <property type="entry name" value="Glyco_hydro_28"/>
    <property type="match status" value="1"/>
</dbReference>
<dbReference type="InterPro" id="IPR012334">
    <property type="entry name" value="Pectin_lyas_fold"/>
</dbReference>
<dbReference type="PANTHER" id="PTHR31736">
    <property type="match status" value="1"/>
</dbReference>
<keyword evidence="5 6" id="KW-0326">Glycosidase</keyword>
<keyword evidence="7" id="KW-1133">Transmembrane helix</keyword>
<comment type="similarity">
    <text evidence="1 6">Belongs to the glycosyl hydrolase 28 family.</text>
</comment>
<dbReference type="InterPro" id="IPR011050">
    <property type="entry name" value="Pectin_lyase_fold/virulence"/>
</dbReference>
<name>A0ABQ6N0V9_9STRA</name>
<evidence type="ECO:0000256" key="5">
    <source>
        <dbReference type="ARBA" id="ARBA00023295"/>
    </source>
</evidence>
<dbReference type="SUPFAM" id="SSF51126">
    <property type="entry name" value="Pectin lyase-like"/>
    <property type="match status" value="1"/>
</dbReference>
<accession>A0ABQ6N0V9</accession>
<keyword evidence="4" id="KW-0325">Glycoprotein</keyword>
<feature type="transmembrane region" description="Helical" evidence="7">
    <location>
        <begin position="490"/>
        <end position="512"/>
    </location>
</feature>
<organism evidence="8 9">
    <name type="scientific">Tetraparma gracilis</name>
    <dbReference type="NCBI Taxonomy" id="2962635"/>
    <lineage>
        <taxon>Eukaryota</taxon>
        <taxon>Sar</taxon>
        <taxon>Stramenopiles</taxon>
        <taxon>Ochrophyta</taxon>
        <taxon>Bolidophyceae</taxon>
        <taxon>Parmales</taxon>
        <taxon>Triparmaceae</taxon>
        <taxon>Tetraparma</taxon>
    </lineage>
</organism>
<feature type="transmembrane region" description="Helical" evidence="7">
    <location>
        <begin position="562"/>
        <end position="582"/>
    </location>
</feature>
<evidence type="ECO:0000256" key="1">
    <source>
        <dbReference type="ARBA" id="ARBA00008834"/>
    </source>
</evidence>
<dbReference type="Gene3D" id="2.160.20.10">
    <property type="entry name" value="Single-stranded right-handed beta-helix, Pectin lyase-like"/>
    <property type="match status" value="1"/>
</dbReference>
<dbReference type="InterPro" id="IPR006626">
    <property type="entry name" value="PbH1"/>
</dbReference>
<dbReference type="Proteomes" id="UP001165060">
    <property type="component" value="Unassembled WGS sequence"/>
</dbReference>
<evidence type="ECO:0000256" key="2">
    <source>
        <dbReference type="ARBA" id="ARBA00022801"/>
    </source>
</evidence>
<protein>
    <recommendedName>
        <fullName evidence="10">Pectin lyase-like protein</fullName>
    </recommendedName>
</protein>
<evidence type="ECO:0000256" key="7">
    <source>
        <dbReference type="SAM" id="Phobius"/>
    </source>
</evidence>
<dbReference type="SMART" id="SM00710">
    <property type="entry name" value="PbH1"/>
    <property type="match status" value="4"/>
</dbReference>
<evidence type="ECO:0000313" key="8">
    <source>
        <dbReference type="EMBL" id="GMI36762.1"/>
    </source>
</evidence>
<keyword evidence="7" id="KW-0812">Transmembrane</keyword>
<proteinExistence type="inferred from homology"/>
<dbReference type="InterPro" id="IPR000743">
    <property type="entry name" value="Glyco_hydro_28"/>
</dbReference>
<evidence type="ECO:0000256" key="3">
    <source>
        <dbReference type="ARBA" id="ARBA00023157"/>
    </source>
</evidence>
<dbReference type="PANTHER" id="PTHR31736:SF19">
    <property type="entry name" value="PECTIN LYASE SUPERFAMILY PROTEIN-RELATED"/>
    <property type="match status" value="1"/>
</dbReference>
<evidence type="ECO:0000313" key="9">
    <source>
        <dbReference type="Proteomes" id="UP001165060"/>
    </source>
</evidence>
<evidence type="ECO:0000256" key="4">
    <source>
        <dbReference type="ARBA" id="ARBA00023180"/>
    </source>
</evidence>
<comment type="caution">
    <text evidence="8">The sequence shown here is derived from an EMBL/GenBank/DDBJ whole genome shotgun (WGS) entry which is preliminary data.</text>
</comment>